<dbReference type="OMA" id="NTHAGHR"/>
<reference evidence="2 3" key="1">
    <citation type="journal article" date="2012" name="Nat. Biotechnol.">
        <title>Draft genome sequence of pigeonpea (Cajanus cajan), an orphan legume crop of resource-poor farmers.</title>
        <authorList>
            <person name="Varshney R.K."/>
            <person name="Chen W."/>
            <person name="Li Y."/>
            <person name="Bharti A.K."/>
            <person name="Saxena R.K."/>
            <person name="Schlueter J.A."/>
            <person name="Donoghue M.T."/>
            <person name="Azam S."/>
            <person name="Fan G."/>
            <person name="Whaley A.M."/>
            <person name="Farmer A.D."/>
            <person name="Sheridan J."/>
            <person name="Iwata A."/>
            <person name="Tuteja R."/>
            <person name="Penmetsa R.V."/>
            <person name="Wu W."/>
            <person name="Upadhyaya H.D."/>
            <person name="Yang S.P."/>
            <person name="Shah T."/>
            <person name="Saxena K.B."/>
            <person name="Michael T."/>
            <person name="McCombie W.R."/>
            <person name="Yang B."/>
            <person name="Zhang G."/>
            <person name="Yang H."/>
            <person name="Wang J."/>
            <person name="Spillane C."/>
            <person name="Cook D.R."/>
            <person name="May G.D."/>
            <person name="Xu X."/>
            <person name="Jackson S.A."/>
        </authorList>
    </citation>
    <scope>NUCLEOTIDE SEQUENCE [LARGE SCALE GENOMIC DNA]</scope>
    <source>
        <strain evidence="3">cv. Asha</strain>
    </source>
</reference>
<dbReference type="PANTHER" id="PTHR47718">
    <property type="entry name" value="OS01G0519700 PROTEIN"/>
    <property type="match status" value="1"/>
</dbReference>
<dbReference type="InterPro" id="IPR004330">
    <property type="entry name" value="FAR1_DNA_bnd_dom"/>
</dbReference>
<sequence length="194" mass="22953">VGFGVRKRYVNFKKKKEDGTITSYKFVCCKEELQLIDKKDVLIKKHKVQSRIDYKTRISLVVKNGKFIIHEFIEKHNHPLQSRETTHMLASHRKIIKVQAYEIDLANDSRLRKKSRFELMSTHAGHRANIGYTRINLKKYLKAKGQRSMVYGDIGCLLQYFQRQLLENPSFFHTYQMDKDEQITNVSWVDANMI</sequence>
<protein>
    <submittedName>
        <fullName evidence="2">Protein FAR1-RELATED SEQUENCE 5</fullName>
    </submittedName>
</protein>
<accession>A0A151U2M3</accession>
<dbReference type="EMBL" id="CM003604">
    <property type="protein sequence ID" value="KYP73579.1"/>
    <property type="molecule type" value="Genomic_DNA"/>
</dbReference>
<dbReference type="PANTHER" id="PTHR47718:SF2">
    <property type="entry name" value="PROTEIN FAR1-RELATED SEQUENCE 5-LIKE"/>
    <property type="match status" value="1"/>
</dbReference>
<proteinExistence type="predicted"/>
<feature type="domain" description="FAR1" evidence="1">
    <location>
        <begin position="1"/>
        <end position="81"/>
    </location>
</feature>
<keyword evidence="3" id="KW-1185">Reference proteome</keyword>
<dbReference type="STRING" id="3821.A0A151U2M3"/>
<dbReference type="Proteomes" id="UP000075243">
    <property type="component" value="Chromosome 2"/>
</dbReference>
<evidence type="ECO:0000313" key="2">
    <source>
        <dbReference type="EMBL" id="KYP73579.1"/>
    </source>
</evidence>
<dbReference type="Gramene" id="C.cajan_06055.t">
    <property type="protein sequence ID" value="C.cajan_06055.t.cds1"/>
    <property type="gene ID" value="C.cajan_06055"/>
</dbReference>
<feature type="non-terminal residue" evidence="2">
    <location>
        <position position="1"/>
    </location>
</feature>
<organism evidence="2 3">
    <name type="scientific">Cajanus cajan</name>
    <name type="common">Pigeon pea</name>
    <name type="synonym">Cajanus indicus</name>
    <dbReference type="NCBI Taxonomy" id="3821"/>
    <lineage>
        <taxon>Eukaryota</taxon>
        <taxon>Viridiplantae</taxon>
        <taxon>Streptophyta</taxon>
        <taxon>Embryophyta</taxon>
        <taxon>Tracheophyta</taxon>
        <taxon>Spermatophyta</taxon>
        <taxon>Magnoliopsida</taxon>
        <taxon>eudicotyledons</taxon>
        <taxon>Gunneridae</taxon>
        <taxon>Pentapetalae</taxon>
        <taxon>rosids</taxon>
        <taxon>fabids</taxon>
        <taxon>Fabales</taxon>
        <taxon>Fabaceae</taxon>
        <taxon>Papilionoideae</taxon>
        <taxon>50 kb inversion clade</taxon>
        <taxon>NPAAA clade</taxon>
        <taxon>indigoferoid/millettioid clade</taxon>
        <taxon>Phaseoleae</taxon>
        <taxon>Cajanus</taxon>
    </lineage>
</organism>
<name>A0A151U2M3_CAJCA</name>
<evidence type="ECO:0000313" key="3">
    <source>
        <dbReference type="Proteomes" id="UP000075243"/>
    </source>
</evidence>
<evidence type="ECO:0000259" key="1">
    <source>
        <dbReference type="Pfam" id="PF03101"/>
    </source>
</evidence>
<gene>
    <name evidence="2" type="ORF">KK1_006222</name>
</gene>
<dbReference type="AlphaFoldDB" id="A0A151U2M3"/>
<dbReference type="Pfam" id="PF03101">
    <property type="entry name" value="FAR1"/>
    <property type="match status" value="1"/>
</dbReference>